<feature type="transmembrane region" description="Helical" evidence="14">
    <location>
        <begin position="6"/>
        <end position="23"/>
    </location>
</feature>
<accession>A0ABU6MN21</accession>
<keyword evidence="4" id="KW-1003">Cell membrane</keyword>
<evidence type="ECO:0000256" key="9">
    <source>
        <dbReference type="ARBA" id="ARBA00022777"/>
    </source>
</evidence>
<name>A0ABU6MN21_9BACI</name>
<gene>
    <name evidence="16" type="ORF">P4T90_16190</name>
</gene>
<keyword evidence="6" id="KW-0808">Transferase</keyword>
<comment type="catalytic activity">
    <reaction evidence="1">
        <text>ATP + protein L-histidine = ADP + protein N-phospho-L-histidine.</text>
        <dbReference type="EC" id="2.7.13.3"/>
    </reaction>
</comment>
<evidence type="ECO:0000256" key="1">
    <source>
        <dbReference type="ARBA" id="ARBA00000085"/>
    </source>
</evidence>
<feature type="transmembrane region" description="Helical" evidence="14">
    <location>
        <begin position="97"/>
        <end position="117"/>
    </location>
</feature>
<keyword evidence="11 14" id="KW-1133">Transmembrane helix</keyword>
<evidence type="ECO:0000256" key="12">
    <source>
        <dbReference type="ARBA" id="ARBA00023012"/>
    </source>
</evidence>
<dbReference type="PRINTS" id="PR00344">
    <property type="entry name" value="BCTRLSENSOR"/>
</dbReference>
<dbReference type="Gene3D" id="1.10.287.130">
    <property type="match status" value="1"/>
</dbReference>
<keyword evidence="17" id="KW-1185">Reference proteome</keyword>
<feature type="transmembrane region" description="Helical" evidence="14">
    <location>
        <begin position="66"/>
        <end position="90"/>
    </location>
</feature>
<dbReference type="InterPro" id="IPR011620">
    <property type="entry name" value="Sig_transdc_His_kinase_LytS_TM"/>
</dbReference>
<dbReference type="InterPro" id="IPR036097">
    <property type="entry name" value="HisK_dim/P_sf"/>
</dbReference>
<dbReference type="Proteomes" id="UP001341444">
    <property type="component" value="Unassembled WGS sequence"/>
</dbReference>
<keyword evidence="13 14" id="KW-0472">Membrane</keyword>
<dbReference type="RefSeq" id="WP_066268145.1">
    <property type="nucleotide sequence ID" value="NZ_JARMAB010000025.1"/>
</dbReference>
<dbReference type="PANTHER" id="PTHR43065">
    <property type="entry name" value="SENSOR HISTIDINE KINASE"/>
    <property type="match status" value="1"/>
</dbReference>
<keyword evidence="9" id="KW-0418">Kinase</keyword>
<dbReference type="Gene3D" id="3.30.565.10">
    <property type="entry name" value="Histidine kinase-like ATPase, C-terminal domain"/>
    <property type="match status" value="1"/>
</dbReference>
<sequence>MIKEILFQVIVIIFPLLFHHSYIKKKISNIFAQRFITAAVCSIVIVICMTYPVVIGKGGIYDLRSIPWMLSIMYGGGWVGIATTIVLCSFRYWLGGIGMYTVFIVYPLTAVFLLLTNNYFIRVNLVKKIQYGIAVSSFNIVAIICLSYVFIPDMSYQSLPFFIFLAFLTVLTLWCYIWIREYIDEHDRLHLEVQRTEKIHIVGQLAASVAHEVRNPLTTVKGFLQMLSQDSHLSSEHKYYVSISLEEINRANSIIQDYLSLAKTDVHIERLNIAEEILFIQKSVSFYAALHNVLLNFHHPAFKLFVKGNREKFRQVLLNLIKNSVEAIQQKGKGKINVRILKKDKQAVIEIEDDGIGMSPEELQRLGLPFYSTKESGTGLGTMVSYKIIESMHGEIKVISKKGKGTCFSILLPLEPGSE</sequence>
<evidence type="ECO:0000256" key="2">
    <source>
        <dbReference type="ARBA" id="ARBA00004651"/>
    </source>
</evidence>
<dbReference type="SMART" id="SM00388">
    <property type="entry name" value="HisKA"/>
    <property type="match status" value="1"/>
</dbReference>
<evidence type="ECO:0000256" key="3">
    <source>
        <dbReference type="ARBA" id="ARBA00012438"/>
    </source>
</evidence>
<dbReference type="EMBL" id="JARMAB010000025">
    <property type="protein sequence ID" value="MED1204587.1"/>
    <property type="molecule type" value="Genomic_DNA"/>
</dbReference>
<comment type="subcellular location">
    <subcellularLocation>
        <location evidence="2">Cell membrane</location>
        <topology evidence="2">Multi-pass membrane protein</topology>
    </subcellularLocation>
</comment>
<evidence type="ECO:0000256" key="11">
    <source>
        <dbReference type="ARBA" id="ARBA00022989"/>
    </source>
</evidence>
<dbReference type="InterPro" id="IPR004358">
    <property type="entry name" value="Sig_transdc_His_kin-like_C"/>
</dbReference>
<dbReference type="SMART" id="SM00387">
    <property type="entry name" value="HATPase_c"/>
    <property type="match status" value="1"/>
</dbReference>
<evidence type="ECO:0000256" key="13">
    <source>
        <dbReference type="ARBA" id="ARBA00023136"/>
    </source>
</evidence>
<dbReference type="PANTHER" id="PTHR43065:SF46">
    <property type="entry name" value="C4-DICARBOXYLATE TRANSPORT SENSOR PROTEIN DCTB"/>
    <property type="match status" value="1"/>
</dbReference>
<evidence type="ECO:0000256" key="14">
    <source>
        <dbReference type="SAM" id="Phobius"/>
    </source>
</evidence>
<dbReference type="Pfam" id="PF02518">
    <property type="entry name" value="HATPase_c"/>
    <property type="match status" value="1"/>
</dbReference>
<dbReference type="SUPFAM" id="SSF55874">
    <property type="entry name" value="ATPase domain of HSP90 chaperone/DNA topoisomerase II/histidine kinase"/>
    <property type="match status" value="1"/>
</dbReference>
<keyword evidence="7 14" id="KW-0812">Transmembrane</keyword>
<dbReference type="CDD" id="cd00082">
    <property type="entry name" value="HisKA"/>
    <property type="match status" value="1"/>
</dbReference>
<keyword evidence="10 16" id="KW-0067">ATP-binding</keyword>
<comment type="caution">
    <text evidence="16">The sequence shown here is derived from an EMBL/GenBank/DDBJ whole genome shotgun (WGS) entry which is preliminary data.</text>
</comment>
<feature type="domain" description="Histidine kinase" evidence="15">
    <location>
        <begin position="208"/>
        <end position="416"/>
    </location>
</feature>
<evidence type="ECO:0000256" key="6">
    <source>
        <dbReference type="ARBA" id="ARBA00022679"/>
    </source>
</evidence>
<evidence type="ECO:0000313" key="17">
    <source>
        <dbReference type="Proteomes" id="UP001341444"/>
    </source>
</evidence>
<dbReference type="SUPFAM" id="SSF47384">
    <property type="entry name" value="Homodimeric domain of signal transducing histidine kinase"/>
    <property type="match status" value="1"/>
</dbReference>
<dbReference type="Pfam" id="PF07694">
    <property type="entry name" value="5TM-5TMR_LYT"/>
    <property type="match status" value="1"/>
</dbReference>
<feature type="transmembrane region" description="Helical" evidence="14">
    <location>
        <begin position="129"/>
        <end position="151"/>
    </location>
</feature>
<dbReference type="InterPro" id="IPR003594">
    <property type="entry name" value="HATPase_dom"/>
</dbReference>
<dbReference type="InterPro" id="IPR036890">
    <property type="entry name" value="HATPase_C_sf"/>
</dbReference>
<dbReference type="EC" id="2.7.13.3" evidence="3"/>
<evidence type="ECO:0000313" key="16">
    <source>
        <dbReference type="EMBL" id="MED1204587.1"/>
    </source>
</evidence>
<dbReference type="GO" id="GO:0005524">
    <property type="term" value="F:ATP binding"/>
    <property type="evidence" value="ECO:0007669"/>
    <property type="project" value="UniProtKB-KW"/>
</dbReference>
<evidence type="ECO:0000256" key="7">
    <source>
        <dbReference type="ARBA" id="ARBA00022692"/>
    </source>
</evidence>
<keyword evidence="8" id="KW-0547">Nucleotide-binding</keyword>
<evidence type="ECO:0000259" key="15">
    <source>
        <dbReference type="PROSITE" id="PS50109"/>
    </source>
</evidence>
<evidence type="ECO:0000256" key="5">
    <source>
        <dbReference type="ARBA" id="ARBA00022553"/>
    </source>
</evidence>
<dbReference type="PROSITE" id="PS50109">
    <property type="entry name" value="HIS_KIN"/>
    <property type="match status" value="1"/>
</dbReference>
<protein>
    <recommendedName>
        <fullName evidence="3">histidine kinase</fullName>
        <ecNumber evidence="3">2.7.13.3</ecNumber>
    </recommendedName>
</protein>
<feature type="transmembrane region" description="Helical" evidence="14">
    <location>
        <begin position="158"/>
        <end position="179"/>
    </location>
</feature>
<dbReference type="InterPro" id="IPR003661">
    <property type="entry name" value="HisK_dim/P_dom"/>
</dbReference>
<dbReference type="Pfam" id="PF00512">
    <property type="entry name" value="HisKA"/>
    <property type="match status" value="1"/>
</dbReference>
<organism evidence="16 17">
    <name type="scientific">Heyndrickxia acidicola</name>
    <dbReference type="NCBI Taxonomy" id="209389"/>
    <lineage>
        <taxon>Bacteria</taxon>
        <taxon>Bacillati</taxon>
        <taxon>Bacillota</taxon>
        <taxon>Bacilli</taxon>
        <taxon>Bacillales</taxon>
        <taxon>Bacillaceae</taxon>
        <taxon>Heyndrickxia</taxon>
    </lineage>
</organism>
<keyword evidence="12" id="KW-0902">Two-component regulatory system</keyword>
<evidence type="ECO:0000256" key="8">
    <source>
        <dbReference type="ARBA" id="ARBA00022741"/>
    </source>
</evidence>
<dbReference type="InterPro" id="IPR005467">
    <property type="entry name" value="His_kinase_dom"/>
</dbReference>
<feature type="transmembrane region" description="Helical" evidence="14">
    <location>
        <begin position="35"/>
        <end position="54"/>
    </location>
</feature>
<evidence type="ECO:0000256" key="10">
    <source>
        <dbReference type="ARBA" id="ARBA00022840"/>
    </source>
</evidence>
<evidence type="ECO:0000256" key="4">
    <source>
        <dbReference type="ARBA" id="ARBA00022475"/>
    </source>
</evidence>
<proteinExistence type="predicted"/>
<keyword evidence="5" id="KW-0597">Phosphoprotein</keyword>
<reference evidence="16 17" key="1">
    <citation type="submission" date="2023-03" db="EMBL/GenBank/DDBJ databases">
        <title>Bacillus Genome Sequencing.</title>
        <authorList>
            <person name="Dunlap C."/>
        </authorList>
    </citation>
    <scope>NUCLEOTIDE SEQUENCE [LARGE SCALE GENOMIC DNA]</scope>
    <source>
        <strain evidence="16 17">B-23453</strain>
    </source>
</reference>